<dbReference type="EMBL" id="JAEIOS010000009">
    <property type="protein sequence ID" value="MBI8988226.1"/>
    <property type="molecule type" value="Genomic_DNA"/>
</dbReference>
<dbReference type="RefSeq" id="WP_198737290.1">
    <property type="nucleotide sequence ID" value="NZ_JAEIOS010000009.1"/>
</dbReference>
<evidence type="ECO:0000256" key="1">
    <source>
        <dbReference type="SAM" id="Phobius"/>
    </source>
</evidence>
<keyword evidence="3" id="KW-1185">Reference proteome</keyword>
<feature type="transmembrane region" description="Helical" evidence="1">
    <location>
        <begin position="59"/>
        <end position="76"/>
    </location>
</feature>
<accession>A0A934I197</accession>
<keyword evidence="1" id="KW-1133">Transmembrane helix</keyword>
<gene>
    <name evidence="2" type="ORF">JDV75_00380</name>
</gene>
<dbReference type="AlphaFoldDB" id="A0A934I197"/>
<evidence type="ECO:0000313" key="2">
    <source>
        <dbReference type="EMBL" id="MBI8988226.1"/>
    </source>
</evidence>
<organism evidence="2 3">
    <name type="scientific">Corynebacterium meridianum</name>
    <dbReference type="NCBI Taxonomy" id="2765363"/>
    <lineage>
        <taxon>Bacteria</taxon>
        <taxon>Bacillati</taxon>
        <taxon>Actinomycetota</taxon>
        <taxon>Actinomycetes</taxon>
        <taxon>Mycobacteriales</taxon>
        <taxon>Corynebacteriaceae</taxon>
        <taxon>Corynebacterium</taxon>
    </lineage>
</organism>
<sequence length="87" mass="9648">MDIGLKIKQSLASYFGVLHPGIDRPTRLTGTTLAAAVLLAACTLYGVWISTPERYRVEVIQCIVIVALIVGIQRFAQMMDDDDFTYL</sequence>
<reference evidence="2" key="1">
    <citation type="submission" date="2020-12" db="EMBL/GenBank/DDBJ databases">
        <title>Genome public.</title>
        <authorList>
            <person name="Sun Q."/>
        </authorList>
    </citation>
    <scope>NUCLEOTIDE SEQUENCE</scope>
    <source>
        <strain evidence="2">CCM 8863</strain>
    </source>
</reference>
<protein>
    <submittedName>
        <fullName evidence="2">Uncharacterized protein</fullName>
    </submittedName>
</protein>
<dbReference type="Proteomes" id="UP000645966">
    <property type="component" value="Unassembled WGS sequence"/>
</dbReference>
<keyword evidence="1" id="KW-0812">Transmembrane</keyword>
<evidence type="ECO:0000313" key="3">
    <source>
        <dbReference type="Proteomes" id="UP000645966"/>
    </source>
</evidence>
<feature type="transmembrane region" description="Helical" evidence="1">
    <location>
        <begin position="28"/>
        <end position="47"/>
    </location>
</feature>
<name>A0A934I197_9CORY</name>
<keyword evidence="1" id="KW-0472">Membrane</keyword>
<proteinExistence type="predicted"/>
<comment type="caution">
    <text evidence="2">The sequence shown here is derived from an EMBL/GenBank/DDBJ whole genome shotgun (WGS) entry which is preliminary data.</text>
</comment>